<dbReference type="InterPro" id="IPR036291">
    <property type="entry name" value="NAD(P)-bd_dom_sf"/>
</dbReference>
<dbReference type="InterPro" id="IPR013149">
    <property type="entry name" value="ADH-like_C"/>
</dbReference>
<dbReference type="SUPFAM" id="SSF50129">
    <property type="entry name" value="GroES-like"/>
    <property type="match status" value="1"/>
</dbReference>
<keyword evidence="4" id="KW-1185">Reference proteome</keyword>
<dbReference type="FunFam" id="3.40.50.720:FF:000121">
    <property type="entry name" value="Prostaglandin reductase 2"/>
    <property type="match status" value="1"/>
</dbReference>
<dbReference type="CDD" id="cd05288">
    <property type="entry name" value="PGDH"/>
    <property type="match status" value="1"/>
</dbReference>
<evidence type="ECO:0000256" key="1">
    <source>
        <dbReference type="ARBA" id="ARBA00023002"/>
    </source>
</evidence>
<comment type="caution">
    <text evidence="3">The sequence shown here is derived from an EMBL/GenBank/DDBJ whole genome shotgun (WGS) entry which is preliminary data.</text>
</comment>
<dbReference type="Gene3D" id="3.40.50.720">
    <property type="entry name" value="NAD(P)-binding Rossmann-like Domain"/>
    <property type="match status" value="1"/>
</dbReference>
<protein>
    <submittedName>
        <fullName evidence="3">NADP-dependent oxidoreductase</fullName>
    </submittedName>
</protein>
<dbReference type="Pfam" id="PF00107">
    <property type="entry name" value="ADH_zinc_N"/>
    <property type="match status" value="1"/>
</dbReference>
<dbReference type="InterPro" id="IPR045010">
    <property type="entry name" value="MDR_fam"/>
</dbReference>
<feature type="domain" description="Enoyl reductase (ER)" evidence="2">
    <location>
        <begin position="23"/>
        <end position="341"/>
    </location>
</feature>
<proteinExistence type="predicted"/>
<dbReference type="Proteomes" id="UP000785200">
    <property type="component" value="Unassembled WGS sequence"/>
</dbReference>
<organism evidence="3 4">
    <name type="scientific">Hyphodiscus hymeniophilus</name>
    <dbReference type="NCBI Taxonomy" id="353542"/>
    <lineage>
        <taxon>Eukaryota</taxon>
        <taxon>Fungi</taxon>
        <taxon>Dikarya</taxon>
        <taxon>Ascomycota</taxon>
        <taxon>Pezizomycotina</taxon>
        <taxon>Leotiomycetes</taxon>
        <taxon>Helotiales</taxon>
        <taxon>Hyphodiscaceae</taxon>
        <taxon>Hyphodiscus</taxon>
    </lineage>
</organism>
<name>A0A9P6VNK8_9HELO</name>
<gene>
    <name evidence="3" type="ORF">D0Z07_2888</name>
</gene>
<sequence>MGARQNLTIQLAERPRGDIIPGQTFRQVRLTAPTVNSLSEGQVLVEVLYLSLDPAMRSWINDVRSYLPPVAIGETMRGTVIARVLESRSHSAVAGDLITSFNAGWTELAVLSDGQFDVVSSSSMPANGKLTDLMGVLGITGLTAWIGLKHIGQPKPGETVVVSGAAGATGSVVGQLAKIRGARVVGIAGSDEKVRWLTEELKFDVGLNYKSSDFREKFENATPDYINVFWDNVGGEQLDVALGRAAKNSRFVMCGGISQYNAALHEGPRNITNVVYQRVRMQGFVVFDHIEDYPAARAELAHWLGEGKIKRKETIIKGGLRVAEQTLVGLFRGTNTGKLLLEQKSPSDPGTT</sequence>
<keyword evidence="1" id="KW-0560">Oxidoreductase</keyword>
<accession>A0A9P6VNK8</accession>
<dbReference type="PANTHER" id="PTHR43205">
    <property type="entry name" value="PROSTAGLANDIN REDUCTASE"/>
    <property type="match status" value="1"/>
</dbReference>
<dbReference type="GO" id="GO:0016628">
    <property type="term" value="F:oxidoreductase activity, acting on the CH-CH group of donors, NAD or NADP as acceptor"/>
    <property type="evidence" value="ECO:0007669"/>
    <property type="project" value="InterPro"/>
</dbReference>
<dbReference type="PANTHER" id="PTHR43205:SF42">
    <property type="entry name" value="ALCOHOL DEHYDROGENASE, ZINC-CONTAINING (AFU_ORTHOLOGUE AFUA_7G04530)"/>
    <property type="match status" value="1"/>
</dbReference>
<dbReference type="InterPro" id="IPR020843">
    <property type="entry name" value="ER"/>
</dbReference>
<dbReference type="EMBL" id="VNKQ01000005">
    <property type="protein sequence ID" value="KAG0650979.1"/>
    <property type="molecule type" value="Genomic_DNA"/>
</dbReference>
<reference evidence="3" key="1">
    <citation type="submission" date="2019-07" db="EMBL/GenBank/DDBJ databases">
        <title>Hyphodiscus hymeniophilus genome sequencing and assembly.</title>
        <authorList>
            <person name="Kramer G."/>
            <person name="Nodwell J."/>
        </authorList>
    </citation>
    <scope>NUCLEOTIDE SEQUENCE</scope>
    <source>
        <strain evidence="3">ATCC 34498</strain>
    </source>
</reference>
<dbReference type="Gene3D" id="3.90.180.10">
    <property type="entry name" value="Medium-chain alcohol dehydrogenases, catalytic domain"/>
    <property type="match status" value="1"/>
</dbReference>
<dbReference type="SMART" id="SM00829">
    <property type="entry name" value="PKS_ER"/>
    <property type="match status" value="1"/>
</dbReference>
<dbReference type="InterPro" id="IPR041694">
    <property type="entry name" value="ADH_N_2"/>
</dbReference>
<dbReference type="InterPro" id="IPR011032">
    <property type="entry name" value="GroES-like_sf"/>
</dbReference>
<evidence type="ECO:0000313" key="4">
    <source>
        <dbReference type="Proteomes" id="UP000785200"/>
    </source>
</evidence>
<evidence type="ECO:0000259" key="2">
    <source>
        <dbReference type="SMART" id="SM00829"/>
    </source>
</evidence>
<dbReference type="SUPFAM" id="SSF51735">
    <property type="entry name" value="NAD(P)-binding Rossmann-fold domains"/>
    <property type="match status" value="1"/>
</dbReference>
<evidence type="ECO:0000313" key="3">
    <source>
        <dbReference type="EMBL" id="KAG0650979.1"/>
    </source>
</evidence>
<dbReference type="OrthoDB" id="809632at2759"/>
<dbReference type="AlphaFoldDB" id="A0A9P6VNK8"/>
<dbReference type="Pfam" id="PF16884">
    <property type="entry name" value="ADH_N_2"/>
    <property type="match status" value="1"/>
</dbReference>